<accession>A0A6M3Y4E9</accession>
<dbReference type="AlphaFoldDB" id="A0A6M3Y4E9"/>
<protein>
    <submittedName>
        <fullName evidence="3">Uncharacterized protein</fullName>
    </submittedName>
</protein>
<organism evidence="3">
    <name type="scientific">viral metagenome</name>
    <dbReference type="NCBI Taxonomy" id="1070528"/>
    <lineage>
        <taxon>unclassified sequences</taxon>
        <taxon>metagenomes</taxon>
        <taxon>organismal metagenomes</taxon>
    </lineage>
</organism>
<sequence>MDKETSGTGPQMVHETEPTPQPVQVAPAKIVGPRQVERQGGLSVPYVGKLPTVRGGVCDCCGTLDGRFPPEQQYKLCEHYRGIQLRCSYCDETKVPDDVIGHAVMNIYEHPTDRDAEGKPTLVVVCNSFNCTSAHEKRFTR</sequence>
<proteinExistence type="predicted"/>
<evidence type="ECO:0000313" key="2">
    <source>
        <dbReference type="EMBL" id="QJA65420.1"/>
    </source>
</evidence>
<gene>
    <name evidence="3" type="ORF">MM415A00136_0017</name>
    <name evidence="2" type="ORF">MM415B00397_0032</name>
</gene>
<dbReference type="EMBL" id="MT141538">
    <property type="protein sequence ID" value="QJA65420.1"/>
    <property type="molecule type" value="Genomic_DNA"/>
</dbReference>
<evidence type="ECO:0000313" key="3">
    <source>
        <dbReference type="EMBL" id="QJI05135.1"/>
    </source>
</evidence>
<evidence type="ECO:0000256" key="1">
    <source>
        <dbReference type="SAM" id="MobiDB-lite"/>
    </source>
</evidence>
<name>A0A6M3Y4E9_9ZZZZ</name>
<reference evidence="3" key="1">
    <citation type="submission" date="2020-03" db="EMBL/GenBank/DDBJ databases">
        <title>The deep terrestrial virosphere.</title>
        <authorList>
            <person name="Holmfeldt K."/>
            <person name="Nilsson E."/>
            <person name="Simone D."/>
            <person name="Lopez-Fernandez M."/>
            <person name="Wu X."/>
            <person name="de Brujin I."/>
            <person name="Lundin D."/>
            <person name="Andersson A."/>
            <person name="Bertilsson S."/>
            <person name="Dopson M."/>
        </authorList>
    </citation>
    <scope>NUCLEOTIDE SEQUENCE</scope>
    <source>
        <strain evidence="3">MM415A00136</strain>
        <strain evidence="2">MM415B00397</strain>
    </source>
</reference>
<dbReference type="EMBL" id="MT145195">
    <property type="protein sequence ID" value="QJI05135.1"/>
    <property type="molecule type" value="Genomic_DNA"/>
</dbReference>
<feature type="region of interest" description="Disordered" evidence="1">
    <location>
        <begin position="1"/>
        <end position="22"/>
    </location>
</feature>